<dbReference type="EMBL" id="CAEMXZ010000123">
    <property type="protein sequence ID" value="CAB4324261.1"/>
    <property type="molecule type" value="Genomic_DNA"/>
</dbReference>
<dbReference type="Gene3D" id="3.40.50.300">
    <property type="entry name" value="P-loop containing nucleotide triphosphate hydrolases"/>
    <property type="match status" value="1"/>
</dbReference>
<dbReference type="PANTHER" id="PTHR13696:SF52">
    <property type="entry name" value="PARA FAMILY PROTEIN CT_582"/>
    <property type="match status" value="1"/>
</dbReference>
<dbReference type="Pfam" id="PF13614">
    <property type="entry name" value="AAA_31"/>
    <property type="match status" value="1"/>
</dbReference>
<dbReference type="InterPro" id="IPR050678">
    <property type="entry name" value="DNA_Partitioning_ATPase"/>
</dbReference>
<proteinExistence type="predicted"/>
<sequence length="248" mass="27776">MKILATYNIKGGVGKTASAVNLAHVAAGRGNRVLLWDLDPQGAATFYFRVKPKVKGGGEALLSGRRELADVIKGSDYDNLDIVPADFSYRHLDLMLDDAKKPLARLRKVLSGVADEYDYVFLDCAPSISLTSESVFRAADALLVPVIPTTLSIRTFDQLDAFVAENPDIVRKLKIMGFFSMADSRKRLHRELMDELREQRPELLPSQVPMDTDIERMGVHRQPVTAMFPKSRPARAYQSLWDDIVERL</sequence>
<dbReference type="EMBL" id="CAFBNC010000225">
    <property type="protein sequence ID" value="CAB4960575.1"/>
    <property type="molecule type" value="Genomic_DNA"/>
</dbReference>
<reference evidence="2" key="1">
    <citation type="submission" date="2020-05" db="EMBL/GenBank/DDBJ databases">
        <authorList>
            <person name="Chiriac C."/>
            <person name="Salcher M."/>
            <person name="Ghai R."/>
            <person name="Kavagutti S V."/>
        </authorList>
    </citation>
    <scope>NUCLEOTIDE SEQUENCE</scope>
</reference>
<gene>
    <name evidence="2" type="ORF">UFOPK1392_02026</name>
    <name evidence="3" type="ORF">UFOPK3733_02427</name>
</gene>
<dbReference type="PANTHER" id="PTHR13696">
    <property type="entry name" value="P-LOOP CONTAINING NUCLEOSIDE TRIPHOSPHATE HYDROLASE"/>
    <property type="match status" value="1"/>
</dbReference>
<evidence type="ECO:0000313" key="3">
    <source>
        <dbReference type="EMBL" id="CAB4960575.1"/>
    </source>
</evidence>
<dbReference type="SUPFAM" id="SSF52540">
    <property type="entry name" value="P-loop containing nucleoside triphosphate hydrolases"/>
    <property type="match status" value="1"/>
</dbReference>
<protein>
    <submittedName>
        <fullName evidence="2">Unannotated protein</fullName>
    </submittedName>
</protein>
<accession>A0A6J5YIG2</accession>
<evidence type="ECO:0000259" key="1">
    <source>
        <dbReference type="Pfam" id="PF13614"/>
    </source>
</evidence>
<dbReference type="InterPro" id="IPR027417">
    <property type="entry name" value="P-loop_NTPase"/>
</dbReference>
<name>A0A6J5YIG2_9ZZZZ</name>
<organism evidence="2">
    <name type="scientific">freshwater metagenome</name>
    <dbReference type="NCBI Taxonomy" id="449393"/>
    <lineage>
        <taxon>unclassified sequences</taxon>
        <taxon>metagenomes</taxon>
        <taxon>ecological metagenomes</taxon>
    </lineage>
</organism>
<dbReference type="CDD" id="cd02042">
    <property type="entry name" value="ParAB_family"/>
    <property type="match status" value="1"/>
</dbReference>
<dbReference type="AlphaFoldDB" id="A0A6J5YIG2"/>
<evidence type="ECO:0000313" key="2">
    <source>
        <dbReference type="EMBL" id="CAB4324261.1"/>
    </source>
</evidence>
<feature type="domain" description="AAA" evidence="1">
    <location>
        <begin position="1"/>
        <end position="164"/>
    </location>
</feature>
<dbReference type="InterPro" id="IPR025669">
    <property type="entry name" value="AAA_dom"/>
</dbReference>